<dbReference type="EMBL" id="LN681231">
    <property type="protein sequence ID" value="CEK28779.1"/>
    <property type="molecule type" value="Genomic_DNA"/>
</dbReference>
<dbReference type="RefSeq" id="WP_004720963.1">
    <property type="nucleotide sequence ID" value="NZ_CABIHR010000006.1"/>
</dbReference>
<dbReference type="STRING" id="29486.UGYR_07490"/>
<keyword evidence="1" id="KW-1133">Transmembrane helix</keyword>
<dbReference type="GO" id="GO:0003677">
    <property type="term" value="F:DNA binding"/>
    <property type="evidence" value="ECO:0007669"/>
    <property type="project" value="InterPro"/>
</dbReference>
<dbReference type="EMBL" id="UHJG01000001">
    <property type="protein sequence ID" value="SUQ01318.1"/>
    <property type="molecule type" value="Genomic_DNA"/>
</dbReference>
<reference evidence="4 5" key="3">
    <citation type="submission" date="2018-06" db="EMBL/GenBank/DDBJ databases">
        <authorList>
            <consortium name="Pathogen Informatics"/>
            <person name="Doyle S."/>
        </authorList>
    </citation>
    <scope>NUCLEOTIDE SEQUENCE [LARGE SCALE GENOMIC DNA]</scope>
    <source>
        <strain evidence="4 5">NCTC10476</strain>
    </source>
</reference>
<feature type="transmembrane region" description="Helical" evidence="1">
    <location>
        <begin position="161"/>
        <end position="185"/>
    </location>
</feature>
<evidence type="ECO:0000256" key="1">
    <source>
        <dbReference type="SAM" id="Phobius"/>
    </source>
</evidence>
<dbReference type="GO" id="GO:0006355">
    <property type="term" value="P:regulation of DNA-templated transcription"/>
    <property type="evidence" value="ECO:0007669"/>
    <property type="project" value="InterPro"/>
</dbReference>
<dbReference type="PATRIC" id="fig|29486.44.peg.3093"/>
<evidence type="ECO:0000313" key="2">
    <source>
        <dbReference type="EMBL" id="ABM66821.1"/>
    </source>
</evidence>
<dbReference type="OrthoDB" id="7003224at2"/>
<dbReference type="GeneID" id="66880652"/>
<name>A2IBY2_YERRU</name>
<evidence type="ECO:0000313" key="3">
    <source>
        <dbReference type="EMBL" id="CEK28779.1"/>
    </source>
</evidence>
<gene>
    <name evidence="3" type="ORF">CSF007_15280</name>
    <name evidence="4" type="ORF">NCTC10476_02669</name>
</gene>
<sequence length="187" mass="21411">MTKNNTENEFELENGVIFSPARRYLHGPDAPPVILTENNIRFLQLLLNGITDKESIINEVWKEQNGAISESSYYGQIYMLRKAFNQVGLNESLIHTIPRKGVRYIGSAMPLLVTEANDILGKNKHPLISTTTLHAVNLGDDEKTAATKMFRMNTYHRWKKIFFYSLTFLATCWLSSLTILIIIYLNK</sequence>
<reference evidence="2" key="1">
    <citation type="submission" date="2006-12" db="EMBL/GenBank/DDBJ databases">
        <title>The flp cluster of Yersinia ruckeri and its implication in the physiology and virulence of this pathogen.</title>
        <authorList>
            <person name="Mendez Sotorrio M.J."/>
            <person name="Fernandez Llamas L."/>
            <person name="Guijarro Atienza J.A."/>
        </authorList>
    </citation>
    <scope>NUCLEOTIDE SEQUENCE</scope>
</reference>
<keyword evidence="1" id="KW-0472">Membrane</keyword>
<keyword evidence="1" id="KW-0812">Transmembrane</keyword>
<organism evidence="2">
    <name type="scientific">Yersinia ruckeri</name>
    <dbReference type="NCBI Taxonomy" id="29486"/>
    <lineage>
        <taxon>Bacteria</taxon>
        <taxon>Pseudomonadati</taxon>
        <taxon>Pseudomonadota</taxon>
        <taxon>Gammaproteobacteria</taxon>
        <taxon>Enterobacterales</taxon>
        <taxon>Yersiniaceae</taxon>
        <taxon>Yersinia</taxon>
    </lineage>
</organism>
<dbReference type="AlphaFoldDB" id="A2IBY2"/>
<dbReference type="EMBL" id="EF191075">
    <property type="protein sequence ID" value="ABM66821.1"/>
    <property type="molecule type" value="Genomic_DNA"/>
</dbReference>
<dbReference type="SUPFAM" id="SSF46894">
    <property type="entry name" value="C-terminal effector domain of the bipartite response regulators"/>
    <property type="match status" value="1"/>
</dbReference>
<accession>A2IBY2</accession>
<dbReference type="eggNOG" id="COG3710">
    <property type="taxonomic scope" value="Bacteria"/>
</dbReference>
<evidence type="ECO:0000313" key="5">
    <source>
        <dbReference type="Proteomes" id="UP000255169"/>
    </source>
</evidence>
<dbReference type="InterPro" id="IPR036388">
    <property type="entry name" value="WH-like_DNA-bd_sf"/>
</dbReference>
<reference evidence="3" key="2">
    <citation type="journal article" date="2015" name="Genome Announc.">
        <title>Complete Genome Sequence of Yersinia ruckeri Strain CSF007-82, Etiologic Agent of Red Mouth Disease in Salmonid Fish.</title>
        <authorList>
            <person name="Nelson M.C."/>
            <person name="LaPatra S.E."/>
            <person name="Welch T.J."/>
            <person name="Graf J."/>
        </authorList>
    </citation>
    <scope>NUCLEOTIDE SEQUENCE</scope>
    <source>
        <strain evidence="3">CSF007-82</strain>
    </source>
</reference>
<dbReference type="InterPro" id="IPR016032">
    <property type="entry name" value="Sig_transdc_resp-reg_C-effctor"/>
</dbReference>
<dbReference type="KEGG" id="yrb:UGYR_07490"/>
<dbReference type="Gene3D" id="1.10.10.10">
    <property type="entry name" value="Winged helix-like DNA-binding domain superfamily/Winged helix DNA-binding domain"/>
    <property type="match status" value="1"/>
</dbReference>
<evidence type="ECO:0000313" key="4">
    <source>
        <dbReference type="EMBL" id="SUQ01318.1"/>
    </source>
</evidence>
<keyword evidence="5" id="KW-1185">Reference proteome</keyword>
<protein>
    <submittedName>
        <fullName evidence="4">Membrane protein</fullName>
    </submittedName>
    <submittedName>
        <fullName evidence="3">Possible Yersinia enterocolitica-like Orf1</fullName>
    </submittedName>
    <submittedName>
        <fullName evidence="2">ToxR-like protein</fullName>
    </submittedName>
</protein>
<dbReference type="Proteomes" id="UP000255169">
    <property type="component" value="Unassembled WGS sequence"/>
</dbReference>
<proteinExistence type="predicted"/>